<reference evidence="1 2" key="1">
    <citation type="submission" date="2023-07" db="EMBL/GenBank/DDBJ databases">
        <title>Sequencing the genomes of 1000 actinobacteria strains.</title>
        <authorList>
            <person name="Klenk H.-P."/>
        </authorList>
    </citation>
    <scope>NUCLEOTIDE SEQUENCE [LARGE SCALE GENOMIC DNA]</scope>
    <source>
        <strain evidence="1 2">DSM 44388</strain>
    </source>
</reference>
<dbReference type="RefSeq" id="WP_307244524.1">
    <property type="nucleotide sequence ID" value="NZ_JAUSQZ010000001.1"/>
</dbReference>
<gene>
    <name evidence="1" type="ORF">J2S57_003647</name>
</gene>
<evidence type="ECO:0008006" key="3">
    <source>
        <dbReference type="Google" id="ProtNLM"/>
    </source>
</evidence>
<accession>A0ABT9P5E6</accession>
<dbReference type="Proteomes" id="UP001235712">
    <property type="component" value="Unassembled WGS sequence"/>
</dbReference>
<sequence>MREVQHDEMHLWEKTSVVDHEAIDHERQIGDVVLASGDTVRVRVAQRIDFDLFADPVASDVSPPRITLGETFELTAVEAVALANHLYESADFVDRIVAETHRPSLVTEIRNRRVL</sequence>
<organism evidence="1 2">
    <name type="scientific">Kineosporia succinea</name>
    <dbReference type="NCBI Taxonomy" id="84632"/>
    <lineage>
        <taxon>Bacteria</taxon>
        <taxon>Bacillati</taxon>
        <taxon>Actinomycetota</taxon>
        <taxon>Actinomycetes</taxon>
        <taxon>Kineosporiales</taxon>
        <taxon>Kineosporiaceae</taxon>
        <taxon>Kineosporia</taxon>
    </lineage>
</organism>
<dbReference type="EMBL" id="JAUSQZ010000001">
    <property type="protein sequence ID" value="MDP9827898.1"/>
    <property type="molecule type" value="Genomic_DNA"/>
</dbReference>
<name>A0ABT9P5E6_9ACTN</name>
<evidence type="ECO:0000313" key="1">
    <source>
        <dbReference type="EMBL" id="MDP9827898.1"/>
    </source>
</evidence>
<protein>
    <recommendedName>
        <fullName evidence="3">ASCH domain-containing protein</fullName>
    </recommendedName>
</protein>
<keyword evidence="2" id="KW-1185">Reference proteome</keyword>
<proteinExistence type="predicted"/>
<evidence type="ECO:0000313" key="2">
    <source>
        <dbReference type="Proteomes" id="UP001235712"/>
    </source>
</evidence>
<comment type="caution">
    <text evidence="1">The sequence shown here is derived from an EMBL/GenBank/DDBJ whole genome shotgun (WGS) entry which is preliminary data.</text>
</comment>